<evidence type="ECO:0000313" key="4">
    <source>
        <dbReference type="WBParaSite" id="ECPE_0000628101-mRNA-1"/>
    </source>
</evidence>
<dbReference type="Proteomes" id="UP000272942">
    <property type="component" value="Unassembled WGS sequence"/>
</dbReference>
<evidence type="ECO:0000313" key="3">
    <source>
        <dbReference type="Proteomes" id="UP000272942"/>
    </source>
</evidence>
<feature type="compositionally biased region" description="Basic and acidic residues" evidence="1">
    <location>
        <begin position="101"/>
        <end position="110"/>
    </location>
</feature>
<feature type="compositionally biased region" description="Low complexity" evidence="1">
    <location>
        <begin position="587"/>
        <end position="598"/>
    </location>
</feature>
<feature type="compositionally biased region" description="Low complexity" evidence="1">
    <location>
        <begin position="300"/>
        <end position="339"/>
    </location>
</feature>
<evidence type="ECO:0000313" key="2">
    <source>
        <dbReference type="EMBL" id="VDP77860.1"/>
    </source>
</evidence>
<feature type="compositionally biased region" description="Polar residues" evidence="1">
    <location>
        <begin position="617"/>
        <end position="626"/>
    </location>
</feature>
<feature type="compositionally biased region" description="Basic residues" evidence="1">
    <location>
        <begin position="289"/>
        <end position="299"/>
    </location>
</feature>
<feature type="compositionally biased region" description="Polar residues" evidence="1">
    <location>
        <begin position="498"/>
        <end position="514"/>
    </location>
</feature>
<feature type="compositionally biased region" description="Basic and acidic residues" evidence="1">
    <location>
        <begin position="691"/>
        <end position="703"/>
    </location>
</feature>
<protein>
    <submittedName>
        <fullName evidence="4">Bromo domain-containing protein</fullName>
    </submittedName>
</protein>
<feature type="region of interest" description="Disordered" evidence="1">
    <location>
        <begin position="84"/>
        <end position="121"/>
    </location>
</feature>
<feature type="compositionally biased region" description="Basic and acidic residues" evidence="1">
    <location>
        <begin position="569"/>
        <end position="586"/>
    </location>
</feature>
<feature type="compositionally biased region" description="Polar residues" evidence="1">
    <location>
        <begin position="409"/>
        <end position="433"/>
    </location>
</feature>
<feature type="compositionally biased region" description="Basic and acidic residues" evidence="1">
    <location>
        <begin position="270"/>
        <end position="288"/>
    </location>
</feature>
<feature type="compositionally biased region" description="Basic residues" evidence="1">
    <location>
        <begin position="159"/>
        <end position="168"/>
    </location>
</feature>
<feature type="region of interest" description="Disordered" evidence="1">
    <location>
        <begin position="154"/>
        <end position="515"/>
    </location>
</feature>
<feature type="compositionally biased region" description="Basic and acidic residues" evidence="1">
    <location>
        <begin position="656"/>
        <end position="681"/>
    </location>
</feature>
<feature type="compositionally biased region" description="Basic residues" evidence="1">
    <location>
        <begin position="386"/>
        <end position="396"/>
    </location>
</feature>
<feature type="compositionally biased region" description="Basic and acidic residues" evidence="1">
    <location>
        <begin position="219"/>
        <end position="232"/>
    </location>
</feature>
<reference evidence="2 3" key="2">
    <citation type="submission" date="2018-11" db="EMBL/GenBank/DDBJ databases">
        <authorList>
            <consortium name="Pathogen Informatics"/>
        </authorList>
    </citation>
    <scope>NUCLEOTIDE SEQUENCE [LARGE SCALE GENOMIC DNA]</scope>
    <source>
        <strain evidence="2 3">Egypt</strain>
    </source>
</reference>
<accession>A0A183AH33</accession>
<feature type="compositionally biased region" description="Basic and acidic residues" evidence="1">
    <location>
        <begin position="244"/>
        <end position="253"/>
    </location>
</feature>
<feature type="compositionally biased region" description="Basic residues" evidence="1">
    <location>
        <begin position="439"/>
        <end position="450"/>
    </location>
</feature>
<feature type="compositionally biased region" description="Low complexity" evidence="1">
    <location>
        <begin position="725"/>
        <end position="734"/>
    </location>
</feature>
<feature type="compositionally biased region" description="Pro residues" evidence="1">
    <location>
        <begin position="362"/>
        <end position="374"/>
    </location>
</feature>
<name>A0A183AH33_9TREM</name>
<feature type="compositionally biased region" description="Low complexity" evidence="1">
    <location>
        <begin position="550"/>
        <end position="563"/>
    </location>
</feature>
<sequence length="847" mass="92861">MIECSIDQASKPKSMNILKHKCTFEQIAKFPHSDFRDTKLCAQNPRDIQRWYYISLFSKTLIVLVIRYFSEKRTVYVPERYAEVAEPKSKKEKGRKSKLSQSDKHDEPVHDAAGTKPQEVVEEPIVPIDHPTTIPCCPDHPMGEHPSNVELQKQAVQNQKRKRQKSSRKSTSSQSEDSPVAKPIDSVPAPVSEGIPPAKTESPTEQPMDVNHHPVASGETHEPIAHPHDAKSTKRKERKHKKSQSKDEAEHSPKTASSIPDEVEPPLIEEPIHPVEKANTAHEPETGGKGRKGKRHKSHSSQSEQTTESASPPLVSPVTAVATTAVPVQPTDAQQQQQPEPEPMEVEEDHVTPHINATAVAAPPPPPAPAPALPTPEQLEEEMKPKKPSKPRKSKRSQSDSVDDHVTQAVPTEPQTQEQPIVTSVEPTGTTHPESGKITKPKKPRAKKSSQSHSESHPDEEHVKPVDANPLTKPAAVLPEPMVPNTLPTDLAEPMQVEPNQSTTPLLSPSSIGPSEQFVCVGHVEHAHPSPLFHNVTHEMEVQHLSTVEPTTSVSPDVISVSPPKKHEHVVPTKPEGKQKKPEHKMSPSTSPVVESTTNPAEPVSPKYKSDKKETKTAPQKPQSKPVTKPEEKGQQTKETEVTKKVQNDSVPTEKPQSKTTEKPVKQKPDVPKQSKPEKVPKQQQQQSEQQKQERKKEQDVKTATKKKAEKRKHDETSAVVVQPKKVSASSDSVKSTEKSSKKQDPTLERLTRVKRIKPVSARRLKDKRPVKSVSTDEAQIDVKEAEKIAPTSRFPRSYIVQFSRFLGGGGGGGGAAAAAASGAGGIGTCVIGSPDPRGDVMVRCTA</sequence>
<dbReference type="EMBL" id="UZAN01043245">
    <property type="protein sequence ID" value="VDP77860.1"/>
    <property type="molecule type" value="Genomic_DNA"/>
</dbReference>
<dbReference type="AlphaFoldDB" id="A0A183AH33"/>
<proteinExistence type="predicted"/>
<organism evidence="4">
    <name type="scientific">Echinostoma caproni</name>
    <dbReference type="NCBI Taxonomy" id="27848"/>
    <lineage>
        <taxon>Eukaryota</taxon>
        <taxon>Metazoa</taxon>
        <taxon>Spiralia</taxon>
        <taxon>Lophotrochozoa</taxon>
        <taxon>Platyhelminthes</taxon>
        <taxon>Trematoda</taxon>
        <taxon>Digenea</taxon>
        <taxon>Plagiorchiida</taxon>
        <taxon>Echinostomata</taxon>
        <taxon>Echinostomatoidea</taxon>
        <taxon>Echinostomatidae</taxon>
        <taxon>Echinostoma</taxon>
    </lineage>
</organism>
<feature type="compositionally biased region" description="Basic residues" evidence="1">
    <location>
        <begin position="233"/>
        <end position="243"/>
    </location>
</feature>
<reference evidence="4" key="1">
    <citation type="submission" date="2016-06" db="UniProtKB">
        <authorList>
            <consortium name="WormBaseParasite"/>
        </authorList>
    </citation>
    <scope>IDENTIFICATION</scope>
</reference>
<feature type="compositionally biased region" description="Basic and acidic residues" evidence="1">
    <location>
        <begin position="628"/>
        <end position="647"/>
    </location>
</feature>
<dbReference type="WBParaSite" id="ECPE_0000628101-mRNA-1">
    <property type="protein sequence ID" value="ECPE_0000628101-mRNA-1"/>
    <property type="gene ID" value="ECPE_0000628101"/>
</dbReference>
<feature type="region of interest" description="Disordered" evidence="1">
    <location>
        <begin position="547"/>
        <end position="749"/>
    </location>
</feature>
<feature type="compositionally biased region" description="Basic and acidic residues" evidence="1">
    <location>
        <begin position="454"/>
        <end position="465"/>
    </location>
</feature>
<evidence type="ECO:0000256" key="1">
    <source>
        <dbReference type="SAM" id="MobiDB-lite"/>
    </source>
</evidence>
<keyword evidence="3" id="KW-1185">Reference proteome</keyword>
<gene>
    <name evidence="2" type="ORF">ECPE_LOCUS6268</name>
</gene>
<feature type="compositionally biased region" description="Basic and acidic residues" evidence="1">
    <location>
        <begin position="735"/>
        <end position="749"/>
    </location>
</feature>